<dbReference type="Proteomes" id="UP001566132">
    <property type="component" value="Unassembled WGS sequence"/>
</dbReference>
<name>A0ABD1E4F4_HYPHA</name>
<keyword evidence="3" id="KW-1185">Reference proteome</keyword>
<protein>
    <submittedName>
        <fullName evidence="2">Uncharacterized protein</fullName>
    </submittedName>
</protein>
<gene>
    <name evidence="2" type="ORF">ABEB36_013514</name>
</gene>
<comment type="caution">
    <text evidence="2">The sequence shown here is derived from an EMBL/GenBank/DDBJ whole genome shotgun (WGS) entry which is preliminary data.</text>
</comment>
<dbReference type="AlphaFoldDB" id="A0ABD1E4F4"/>
<evidence type="ECO:0000256" key="1">
    <source>
        <dbReference type="SAM" id="MobiDB-lite"/>
    </source>
</evidence>
<evidence type="ECO:0000313" key="2">
    <source>
        <dbReference type="EMBL" id="KAL1489561.1"/>
    </source>
</evidence>
<sequence length="165" mass="18528">MSKFQETLRDINENSKTIAKKLSTIKSEVNLILSMQDQYFQIDQLKQLLERLLRIVQKFFAIASSATSEEASFDPVVHSTATAFTQRRSPTRSTSHSSTSDENPFEITILPRSEDQYRNSTSEKTPLPRQRIRAQGTNIMATANTTIREALSQATDPATSKTALS</sequence>
<dbReference type="EMBL" id="JBDJPC010000011">
    <property type="protein sequence ID" value="KAL1489561.1"/>
    <property type="molecule type" value="Genomic_DNA"/>
</dbReference>
<proteinExistence type="predicted"/>
<accession>A0ABD1E4F4</accession>
<feature type="region of interest" description="Disordered" evidence="1">
    <location>
        <begin position="68"/>
        <end position="130"/>
    </location>
</feature>
<organism evidence="2 3">
    <name type="scientific">Hypothenemus hampei</name>
    <name type="common">Coffee berry borer</name>
    <dbReference type="NCBI Taxonomy" id="57062"/>
    <lineage>
        <taxon>Eukaryota</taxon>
        <taxon>Metazoa</taxon>
        <taxon>Ecdysozoa</taxon>
        <taxon>Arthropoda</taxon>
        <taxon>Hexapoda</taxon>
        <taxon>Insecta</taxon>
        <taxon>Pterygota</taxon>
        <taxon>Neoptera</taxon>
        <taxon>Endopterygota</taxon>
        <taxon>Coleoptera</taxon>
        <taxon>Polyphaga</taxon>
        <taxon>Cucujiformia</taxon>
        <taxon>Curculionidae</taxon>
        <taxon>Scolytinae</taxon>
        <taxon>Hypothenemus</taxon>
    </lineage>
</organism>
<evidence type="ECO:0000313" key="3">
    <source>
        <dbReference type="Proteomes" id="UP001566132"/>
    </source>
</evidence>
<feature type="compositionally biased region" description="Low complexity" evidence="1">
    <location>
        <begin position="87"/>
        <end position="100"/>
    </location>
</feature>
<reference evidence="2 3" key="1">
    <citation type="submission" date="2024-05" db="EMBL/GenBank/DDBJ databases">
        <title>Genetic variation in Jamaican populations of the coffee berry borer (Hypothenemus hampei).</title>
        <authorList>
            <person name="Errbii M."/>
            <person name="Myrie A."/>
        </authorList>
    </citation>
    <scope>NUCLEOTIDE SEQUENCE [LARGE SCALE GENOMIC DNA]</scope>
    <source>
        <strain evidence="2">JA-Hopewell-2020-01-JO</strain>
        <tissue evidence="2">Whole body</tissue>
    </source>
</reference>